<dbReference type="PANTHER" id="PTHR11733:SF167">
    <property type="entry name" value="FI17812P1-RELATED"/>
    <property type="match status" value="1"/>
</dbReference>
<dbReference type="Pfam" id="PF01431">
    <property type="entry name" value="Peptidase_M13"/>
    <property type="match status" value="1"/>
</dbReference>
<evidence type="ECO:0000313" key="11">
    <source>
        <dbReference type="Proteomes" id="UP000295165"/>
    </source>
</evidence>
<dbReference type="Gene3D" id="3.40.390.10">
    <property type="entry name" value="Collagenase (Catalytic Domain)"/>
    <property type="match status" value="1"/>
</dbReference>
<evidence type="ECO:0000256" key="4">
    <source>
        <dbReference type="ARBA" id="ARBA00022723"/>
    </source>
</evidence>
<dbReference type="GO" id="GO:0016485">
    <property type="term" value="P:protein processing"/>
    <property type="evidence" value="ECO:0007669"/>
    <property type="project" value="TreeGrafter"/>
</dbReference>
<dbReference type="PRINTS" id="PR00786">
    <property type="entry name" value="NEPRILYSIN"/>
</dbReference>
<dbReference type="CDD" id="cd08662">
    <property type="entry name" value="M13"/>
    <property type="match status" value="1"/>
</dbReference>
<accession>A0A4R8R7H5</accession>
<name>A0A4R8R7H5_9MYCO</name>
<dbReference type="EC" id="3.4.24.-" evidence="10"/>
<keyword evidence="11" id="KW-1185">Reference proteome</keyword>
<dbReference type="AlphaFoldDB" id="A0A4R8R7H5"/>
<dbReference type="InterPro" id="IPR008753">
    <property type="entry name" value="Peptidase_M13_N"/>
</dbReference>
<dbReference type="GO" id="GO:0046872">
    <property type="term" value="F:metal ion binding"/>
    <property type="evidence" value="ECO:0007669"/>
    <property type="project" value="UniProtKB-KW"/>
</dbReference>
<dbReference type="GO" id="GO:0005886">
    <property type="term" value="C:plasma membrane"/>
    <property type="evidence" value="ECO:0007669"/>
    <property type="project" value="TreeGrafter"/>
</dbReference>
<evidence type="ECO:0000256" key="7">
    <source>
        <dbReference type="ARBA" id="ARBA00023049"/>
    </source>
</evidence>
<proteinExistence type="inferred from homology"/>
<dbReference type="Proteomes" id="UP000295165">
    <property type="component" value="Unassembled WGS sequence"/>
</dbReference>
<comment type="similarity">
    <text evidence="2">Belongs to the peptidase M13 family.</text>
</comment>
<dbReference type="Pfam" id="PF05649">
    <property type="entry name" value="Peptidase_M13_N"/>
    <property type="match status" value="1"/>
</dbReference>
<keyword evidence="3" id="KW-0645">Protease</keyword>
<keyword evidence="6" id="KW-0862">Zinc</keyword>
<dbReference type="GO" id="GO:0004222">
    <property type="term" value="F:metalloendopeptidase activity"/>
    <property type="evidence" value="ECO:0007669"/>
    <property type="project" value="InterPro"/>
</dbReference>
<dbReference type="InterPro" id="IPR018497">
    <property type="entry name" value="Peptidase_M13_C"/>
</dbReference>
<feature type="domain" description="Peptidase M13 C-terminal" evidence="8">
    <location>
        <begin position="502"/>
        <end position="708"/>
    </location>
</feature>
<dbReference type="SUPFAM" id="SSF55486">
    <property type="entry name" value="Metalloproteases ('zincins'), catalytic domain"/>
    <property type="match status" value="1"/>
</dbReference>
<dbReference type="EMBL" id="PECC01000027">
    <property type="protein sequence ID" value="TDZ50728.1"/>
    <property type="molecule type" value="Genomic_DNA"/>
</dbReference>
<keyword evidence="4" id="KW-0479">Metal-binding</keyword>
<keyword evidence="7" id="KW-0482">Metalloprotease</keyword>
<dbReference type="InterPro" id="IPR000718">
    <property type="entry name" value="Peptidase_M13"/>
</dbReference>
<dbReference type="Gene3D" id="1.10.1380.10">
    <property type="entry name" value="Neutral endopeptidase , domain2"/>
    <property type="match status" value="1"/>
</dbReference>
<evidence type="ECO:0000256" key="1">
    <source>
        <dbReference type="ARBA" id="ARBA00001947"/>
    </source>
</evidence>
<gene>
    <name evidence="10" type="primary">pepO_1</name>
    <name evidence="10" type="ORF">CCUG63697_02237</name>
</gene>
<keyword evidence="5 10" id="KW-0378">Hydrolase</keyword>
<dbReference type="PANTHER" id="PTHR11733">
    <property type="entry name" value="ZINC METALLOPROTEASE FAMILY M13 NEPRILYSIN-RELATED"/>
    <property type="match status" value="1"/>
</dbReference>
<comment type="caution">
    <text evidence="10">The sequence shown here is derived from an EMBL/GenBank/DDBJ whole genome shotgun (WGS) entry which is preliminary data.</text>
</comment>
<evidence type="ECO:0000259" key="9">
    <source>
        <dbReference type="Pfam" id="PF05649"/>
    </source>
</evidence>
<evidence type="ECO:0000256" key="6">
    <source>
        <dbReference type="ARBA" id="ARBA00022833"/>
    </source>
</evidence>
<evidence type="ECO:0000256" key="5">
    <source>
        <dbReference type="ARBA" id="ARBA00022801"/>
    </source>
</evidence>
<reference evidence="10 11" key="1">
    <citation type="journal article" date="2019" name="Sci. Rep.">
        <title>Extended insight into the Mycobacterium chelonae-abscessus complex through whole genome sequencing of Mycobacterium salmoniphilum outbreak and Mycobacterium salmoniphilum-like strains.</title>
        <authorList>
            <person name="Behra P.R.K."/>
            <person name="Das S."/>
            <person name="Pettersson B.M.F."/>
            <person name="Shirreff L."/>
            <person name="DuCote T."/>
            <person name="Jacobsson K.G."/>
            <person name="Ennis D.G."/>
            <person name="Kirsebom L.A."/>
        </authorList>
    </citation>
    <scope>NUCLEOTIDE SEQUENCE [LARGE SCALE GENOMIC DNA]</scope>
    <source>
        <strain evidence="10 11">CCUG 63697</strain>
    </source>
</reference>
<dbReference type="PROSITE" id="PS51885">
    <property type="entry name" value="NEPRILYSIN"/>
    <property type="match status" value="1"/>
</dbReference>
<dbReference type="InterPro" id="IPR024079">
    <property type="entry name" value="MetalloPept_cat_dom_sf"/>
</dbReference>
<evidence type="ECO:0000259" key="8">
    <source>
        <dbReference type="Pfam" id="PF01431"/>
    </source>
</evidence>
<protein>
    <submittedName>
        <fullName evidence="10">Neutral endopeptidase</fullName>
        <ecNumber evidence="10">3.4.24.-</ecNumber>
    </submittedName>
</protein>
<dbReference type="InterPro" id="IPR042089">
    <property type="entry name" value="Peptidase_M13_dom_2"/>
</dbReference>
<evidence type="ECO:0000313" key="10">
    <source>
        <dbReference type="EMBL" id="TDZ50728.1"/>
    </source>
</evidence>
<organism evidence="10 11">
    <name type="scientific">Mycobacteroides franklinii</name>
    <dbReference type="NCBI Taxonomy" id="948102"/>
    <lineage>
        <taxon>Bacteria</taxon>
        <taxon>Bacillati</taxon>
        <taxon>Actinomycetota</taxon>
        <taxon>Actinomycetes</taxon>
        <taxon>Mycobacteriales</taxon>
        <taxon>Mycobacteriaceae</taxon>
        <taxon>Mycobacteroides</taxon>
    </lineage>
</organism>
<comment type="cofactor">
    <cofactor evidence="1">
        <name>Zn(2+)</name>
        <dbReference type="ChEBI" id="CHEBI:29105"/>
    </cofactor>
</comment>
<evidence type="ECO:0000256" key="3">
    <source>
        <dbReference type="ARBA" id="ARBA00022670"/>
    </source>
</evidence>
<evidence type="ECO:0000256" key="2">
    <source>
        <dbReference type="ARBA" id="ARBA00007357"/>
    </source>
</evidence>
<feature type="domain" description="Peptidase M13 N-terminal" evidence="9">
    <location>
        <begin position="73"/>
        <end position="450"/>
    </location>
</feature>
<sequence length="713" mass="77612">MGFAGDFRGGLDAVAQIGKMGGMPLSRSAGVAALVLAVSLSGCTRDQPTAPVASNAPIPTFDNAQLSMRFAACADLNGFVNAKWIDEATIPADKASYGSFDMLADESRKVQHEIVDGAVSGLGTADHESVNYQVGLLYRTATDDAKLDAAGYDPIRPTLAAIDQIKTPEDLAAFLAADAATGQHLVFGFEAGADYANATEQIGYARADALGMPAKDYYTDPKYASVFDAYRTYIASTFGSIGADQEVAKARTEQVASLESALAAATLSPVQQRDPANQYKLVTVAQADALTPHFEWGAYLKAQGAPEARSFSLAETEFFTTFDRLLATTDLDTWKSYLTFHAVHRSANALSKTFRDNAFTFKSALTGTTAQKARWEQGLEIVNKLIGPALGQLYVERMFSDSDKRSATEMVGNVKEALRKRIEAVDWMSPQTKLAAKSKWDKLILKVGFPDKNRDFSKLKLGGDNFYTDRAAALKFDYDFEMAKIGRPTDRSLWGMTPQTVNAQYDPTENSITIPAAILQAPFYDTKGDPAFNYGGIGAVIGHEFTHAFDDEGSQFDGEGNRVNWWTPNDREEFDKRANRLVEQFNAYAPIPGRPDLHVDGRLTLGENIADLGGVNTAYDALVAELAKKNDADKASGIVGFKEKQRFFLNYARIWRDKQRPEAAITQLASDPHSPPALRINGVVPNVAPFATEFGCLAGDPMVNAPDKFVKIW</sequence>